<proteinExistence type="predicted"/>
<dbReference type="EMBL" id="GBRH01254707">
    <property type="protein sequence ID" value="JAD43188.1"/>
    <property type="molecule type" value="Transcribed_RNA"/>
</dbReference>
<protein>
    <submittedName>
        <fullName evidence="1">Uncharacterized protein</fullName>
    </submittedName>
</protein>
<reference evidence="1" key="2">
    <citation type="journal article" date="2015" name="Data Brief">
        <title>Shoot transcriptome of the giant reed, Arundo donax.</title>
        <authorList>
            <person name="Barrero R.A."/>
            <person name="Guerrero F.D."/>
            <person name="Moolhuijzen P."/>
            <person name="Goolsby J.A."/>
            <person name="Tidwell J."/>
            <person name="Bellgard S.E."/>
            <person name="Bellgard M.I."/>
        </authorList>
    </citation>
    <scope>NUCLEOTIDE SEQUENCE</scope>
    <source>
        <tissue evidence="1">Shoot tissue taken approximately 20 cm above the soil surface</tissue>
    </source>
</reference>
<reference evidence="1" key="1">
    <citation type="submission" date="2014-09" db="EMBL/GenBank/DDBJ databases">
        <authorList>
            <person name="Magalhaes I.L.F."/>
            <person name="Oliveira U."/>
            <person name="Santos F.R."/>
            <person name="Vidigal T.H.D.A."/>
            <person name="Brescovit A.D."/>
            <person name="Santos A.J."/>
        </authorList>
    </citation>
    <scope>NUCLEOTIDE SEQUENCE</scope>
    <source>
        <tissue evidence="1">Shoot tissue taken approximately 20 cm above the soil surface</tissue>
    </source>
</reference>
<sequence length="46" mass="5292">MPLKLMKNLATVEIHSCQLKIYIIIHKRHPVESLSNPDIILTTILI</sequence>
<dbReference type="AlphaFoldDB" id="A0A0A8ZZR9"/>
<organism evidence="1">
    <name type="scientific">Arundo donax</name>
    <name type="common">Giant reed</name>
    <name type="synonym">Donax arundinaceus</name>
    <dbReference type="NCBI Taxonomy" id="35708"/>
    <lineage>
        <taxon>Eukaryota</taxon>
        <taxon>Viridiplantae</taxon>
        <taxon>Streptophyta</taxon>
        <taxon>Embryophyta</taxon>
        <taxon>Tracheophyta</taxon>
        <taxon>Spermatophyta</taxon>
        <taxon>Magnoliopsida</taxon>
        <taxon>Liliopsida</taxon>
        <taxon>Poales</taxon>
        <taxon>Poaceae</taxon>
        <taxon>PACMAD clade</taxon>
        <taxon>Arundinoideae</taxon>
        <taxon>Arundineae</taxon>
        <taxon>Arundo</taxon>
    </lineage>
</organism>
<name>A0A0A8ZZR9_ARUDO</name>
<accession>A0A0A8ZZR9</accession>
<evidence type="ECO:0000313" key="1">
    <source>
        <dbReference type="EMBL" id="JAD43188.1"/>
    </source>
</evidence>